<comment type="subcellular location">
    <subcellularLocation>
        <location evidence="1">Nucleus</location>
    </subcellularLocation>
</comment>
<dbReference type="PANTHER" id="PTHR32086:SF0">
    <property type="entry name" value="FANCONI ANEMIA GROUP D2 PROTEIN"/>
    <property type="match status" value="1"/>
</dbReference>
<dbReference type="GO" id="GO:0070182">
    <property type="term" value="F:DNA polymerase binding"/>
    <property type="evidence" value="ECO:0007669"/>
    <property type="project" value="TreeGrafter"/>
</dbReference>
<comment type="similarity">
    <text evidence="5">Belongs to the Fanconi anemia protein FANCD2 family.</text>
</comment>
<dbReference type="GO" id="GO:1990918">
    <property type="term" value="P:double-strand break repair involved in meiotic recombination"/>
    <property type="evidence" value="ECO:0007669"/>
    <property type="project" value="TreeGrafter"/>
</dbReference>
<comment type="caution">
    <text evidence="7">The sequence shown here is derived from an EMBL/GenBank/DDBJ whole genome shotgun (WGS) entry which is preliminary data.</text>
</comment>
<accession>A0A836JC19</accession>
<evidence type="ECO:0000256" key="1">
    <source>
        <dbReference type="ARBA" id="ARBA00004123"/>
    </source>
</evidence>
<feature type="non-terminal residue" evidence="7">
    <location>
        <position position="1"/>
    </location>
</feature>
<feature type="compositionally biased region" description="Polar residues" evidence="6">
    <location>
        <begin position="43"/>
        <end position="52"/>
    </location>
</feature>
<dbReference type="Pfam" id="PF14631">
    <property type="entry name" value="FancD2"/>
    <property type="match status" value="2"/>
</dbReference>
<evidence type="ECO:0000256" key="3">
    <source>
        <dbReference type="ARBA" id="ARBA00022843"/>
    </source>
</evidence>
<feature type="non-terminal residue" evidence="7">
    <location>
        <position position="1370"/>
    </location>
</feature>
<evidence type="ECO:0000256" key="2">
    <source>
        <dbReference type="ARBA" id="ARBA00022499"/>
    </source>
</evidence>
<sequence>MDKRKLILRNSLHKDIQSSNQSLEGSDSSNKQIDSYMTNVATQERNTNISHSSPRKIYQESSTNKTITESHISQKKQDKELQPASKSNKHFSKEQVFQEPSTFLNFLQKCGIILSTDIHTLIVPPSIAKRKMRKVLNSKQYQKKDVIDSIEEYIIREENFLNMLNDMEISDNNSFSVLSKITLARILLEVPEIQADVYNMFISKLNESVLLVDNLDEIPWAVLLLQQFRFLDTITDIDILTTNIQQLLETCPSWFQCELILFLPDILSDAQHQIIVEILTKMLEENCELINVILNCIASFNLGKEYLEEYQIKILHLLKTNIKLELIPIVIRFLLNDHVCSDVIKQMLLILRSVEMQPLAGDDAENCYKNQVRMIKTLKICMLSARDVTDTAITVIKNINKNPKSLDLIILILIYSGTMKQKNAEALLKQNIRCGFYRISLLHTLYNDYKEVVRELQIPMLQLASKLLKSEERVFIIFAIEWFRLQFLSQKETSFKQREIIKNIILLMGNNDQTVKHALTVLCKMAENTMERDCLVSHCNHLRILLEKVDCFGLEEVGTLSDLLHGLCLTDNSTSESLREDLFILLQKQLSIAKPVTKCKGVMGAVMAIKHLAGKAETCDQALKLFNKVMKNVKSCYKSQSLFYDQLTQVIEQTEHINIVFIEKINSYIENEFVNTYMTDKVQTREALVPKFGLNNAENEQFAPQNCVLNFGNKRNGPIASILFRLLKTCCMRLSEHGDLEDIDALLGCEMLMPENFDVPECTTLDLIVCGINWFREIISGFVTQTDPLLREQVLKRLDTLIYLQSEFNMLLSLCDTKYQPPPCYFHYYPLPPFVKIEKKISKKGKKSTKEKKINTSVTIKDEEEIDSTLYSKNPAYFRKFDAKIACLLDIKIDAQTSQSKTQGISMKQVCFILKELLAIFESEPSENFVKDLIYLLPNICSKLDDVVSKLRQDDDYNFRKGAKLLLRLLTSIFNWKGFSSVTYNTLLREGLRSLAKQVNEENTSLRSCKELVAESYKYFESLTDIATEIALAASLVNMCQSLMKHSETYIQEHKSKHGKWYKYLINVENFTNFFIILWISAKLAHGFLCLEWPEDKHTGSQYRLFVIQLLNNWIDNEPSPLDTVTSVLEWLPDEVSNFENIQSSLTRLPSVKRNIFNLLYKKLFDGLIKGINISLLAVNSDPKRIKIWHNITLNVQKLVQICKTLKTNTIIQLFLRYMPMLIKQFLNIGMPIFEYNLKYQTDDVTSILKMMQSGTRYLHAICCDCTEKRNLLLFKYVPIAKSTLEKLVYSVKGMLVLNDSAAAFWMGNLVNKNLDGQEIFSQTSSETTLPDMNTNSEELTNASSEIFDDSDLDENLEEIEDENDDVDDL</sequence>
<keyword evidence="3" id="KW-0832">Ubl conjugation</keyword>
<keyword evidence="2" id="KW-1017">Isopeptide bond</keyword>
<proteinExistence type="inferred from homology"/>
<gene>
    <name evidence="7" type="primary">Fancd2</name>
    <name evidence="7" type="ORF">G6Z75_0008225</name>
</gene>
<dbReference type="GO" id="GO:0007129">
    <property type="term" value="P:homologous chromosome pairing at meiosis"/>
    <property type="evidence" value="ECO:0007669"/>
    <property type="project" value="TreeGrafter"/>
</dbReference>
<feature type="compositionally biased region" description="Acidic residues" evidence="6">
    <location>
        <begin position="1347"/>
        <end position="1370"/>
    </location>
</feature>
<name>A0A836JC19_9HYME</name>
<evidence type="ECO:0000313" key="7">
    <source>
        <dbReference type="EMBL" id="KAG5315142.1"/>
    </source>
</evidence>
<evidence type="ECO:0000256" key="4">
    <source>
        <dbReference type="ARBA" id="ARBA00023242"/>
    </source>
</evidence>
<feature type="compositionally biased region" description="Polar residues" evidence="6">
    <location>
        <begin position="1326"/>
        <end position="1345"/>
    </location>
</feature>
<feature type="region of interest" description="Disordered" evidence="6">
    <location>
        <begin position="43"/>
        <end position="92"/>
    </location>
</feature>
<evidence type="ECO:0000313" key="8">
    <source>
        <dbReference type="Proteomes" id="UP000667349"/>
    </source>
</evidence>
<dbReference type="InterPro" id="IPR029448">
    <property type="entry name" value="FANCD2"/>
</dbReference>
<feature type="compositionally biased region" description="Polar residues" evidence="6">
    <location>
        <begin position="59"/>
        <end position="71"/>
    </location>
</feature>
<dbReference type="GO" id="GO:0005634">
    <property type="term" value="C:nucleus"/>
    <property type="evidence" value="ECO:0007669"/>
    <property type="project" value="UniProtKB-SubCell"/>
</dbReference>
<dbReference type="EMBL" id="JAANHZ010000126">
    <property type="protein sequence ID" value="KAG5315142.1"/>
    <property type="molecule type" value="Genomic_DNA"/>
</dbReference>
<dbReference type="GO" id="GO:0036297">
    <property type="term" value="P:interstrand cross-link repair"/>
    <property type="evidence" value="ECO:0007669"/>
    <property type="project" value="TreeGrafter"/>
</dbReference>
<dbReference type="Proteomes" id="UP000667349">
    <property type="component" value="Unassembled WGS sequence"/>
</dbReference>
<keyword evidence="4" id="KW-0539">Nucleus</keyword>
<keyword evidence="8" id="KW-1185">Reference proteome</keyword>
<organism evidence="7 8">
    <name type="scientific">Acromyrmex insinuator</name>
    <dbReference type="NCBI Taxonomy" id="230686"/>
    <lineage>
        <taxon>Eukaryota</taxon>
        <taxon>Metazoa</taxon>
        <taxon>Ecdysozoa</taxon>
        <taxon>Arthropoda</taxon>
        <taxon>Hexapoda</taxon>
        <taxon>Insecta</taxon>
        <taxon>Pterygota</taxon>
        <taxon>Neoptera</taxon>
        <taxon>Endopterygota</taxon>
        <taxon>Hymenoptera</taxon>
        <taxon>Apocrita</taxon>
        <taxon>Aculeata</taxon>
        <taxon>Formicoidea</taxon>
        <taxon>Formicidae</taxon>
        <taxon>Myrmicinae</taxon>
        <taxon>Acromyrmex</taxon>
    </lineage>
</organism>
<dbReference type="PANTHER" id="PTHR32086">
    <property type="entry name" value="FANCONI ANEMIA GROUP D2 PROTEIN"/>
    <property type="match status" value="1"/>
</dbReference>
<protein>
    <submittedName>
        <fullName evidence="7">FACD2 protein</fullName>
    </submittedName>
</protein>
<reference evidence="7" key="1">
    <citation type="submission" date="2020-02" db="EMBL/GenBank/DDBJ databases">
        <title>Relaxed selection underlies rapid genomic changes in the transitions from sociality to social parasitism in ants.</title>
        <authorList>
            <person name="Bi X."/>
        </authorList>
    </citation>
    <scope>NUCLEOTIDE SEQUENCE</scope>
    <source>
        <strain evidence="7">BGI-DK2013a</strain>
        <tissue evidence="7">Whole body</tissue>
    </source>
</reference>
<evidence type="ECO:0000256" key="6">
    <source>
        <dbReference type="SAM" id="MobiDB-lite"/>
    </source>
</evidence>
<dbReference type="GO" id="GO:0031573">
    <property type="term" value="P:mitotic intra-S DNA damage checkpoint signaling"/>
    <property type="evidence" value="ECO:0007669"/>
    <property type="project" value="TreeGrafter"/>
</dbReference>
<dbReference type="GO" id="GO:0000793">
    <property type="term" value="C:condensed chromosome"/>
    <property type="evidence" value="ECO:0007669"/>
    <property type="project" value="TreeGrafter"/>
</dbReference>
<evidence type="ECO:0000256" key="5">
    <source>
        <dbReference type="ARBA" id="ARBA00093456"/>
    </source>
</evidence>
<feature type="region of interest" description="Disordered" evidence="6">
    <location>
        <begin position="1326"/>
        <end position="1370"/>
    </location>
</feature>